<dbReference type="PROSITE" id="PS50110">
    <property type="entry name" value="RESPONSE_REGULATORY"/>
    <property type="match status" value="1"/>
</dbReference>
<proteinExistence type="predicted"/>
<dbReference type="PANTHER" id="PTHR43065">
    <property type="entry name" value="SENSOR HISTIDINE KINASE"/>
    <property type="match status" value="1"/>
</dbReference>
<dbReference type="PROSITE" id="PS50112">
    <property type="entry name" value="PAS"/>
    <property type="match status" value="1"/>
</dbReference>
<dbReference type="SMART" id="SM01079">
    <property type="entry name" value="CHASE"/>
    <property type="match status" value="1"/>
</dbReference>
<evidence type="ECO:0000259" key="19">
    <source>
        <dbReference type="PROSITE" id="PS50839"/>
    </source>
</evidence>
<feature type="domain" description="Histidine kinase" evidence="15">
    <location>
        <begin position="516"/>
        <end position="739"/>
    </location>
</feature>
<evidence type="ECO:0000313" key="20">
    <source>
        <dbReference type="EMBL" id="MDQ9170400.1"/>
    </source>
</evidence>
<dbReference type="Pfam" id="PF02518">
    <property type="entry name" value="HATPase_c"/>
    <property type="match status" value="1"/>
</dbReference>
<comment type="caution">
    <text evidence="20">The sequence shown here is derived from an EMBL/GenBank/DDBJ whole genome shotgun (WGS) entry which is preliminary data.</text>
</comment>
<dbReference type="CDD" id="cd18161">
    <property type="entry name" value="REC_hyHK_blue-like"/>
    <property type="match status" value="1"/>
</dbReference>
<dbReference type="SMART" id="SM00387">
    <property type="entry name" value="HATPase_c"/>
    <property type="match status" value="1"/>
</dbReference>
<dbReference type="InterPro" id="IPR042240">
    <property type="entry name" value="CHASE_sf"/>
</dbReference>
<dbReference type="Gene3D" id="3.30.450.20">
    <property type="entry name" value="PAS domain"/>
    <property type="match status" value="1"/>
</dbReference>
<dbReference type="EMBL" id="JAUYVH010000003">
    <property type="protein sequence ID" value="MDQ9170400.1"/>
    <property type="molecule type" value="Genomic_DNA"/>
</dbReference>
<feature type="domain" description="PAS" evidence="17">
    <location>
        <begin position="360"/>
        <end position="432"/>
    </location>
</feature>
<evidence type="ECO:0000259" key="17">
    <source>
        <dbReference type="PROSITE" id="PS50112"/>
    </source>
</evidence>
<keyword evidence="4 13" id="KW-0597">Phosphoprotein</keyword>
<dbReference type="Gene3D" id="3.30.450.350">
    <property type="entry name" value="CHASE domain"/>
    <property type="match status" value="1"/>
</dbReference>
<feature type="domain" description="PAC" evidence="18">
    <location>
        <begin position="436"/>
        <end position="489"/>
    </location>
</feature>
<dbReference type="SUPFAM" id="SSF47384">
    <property type="entry name" value="Homodimeric domain of signal transducing histidine kinase"/>
    <property type="match status" value="1"/>
</dbReference>
<feature type="domain" description="Response regulatory" evidence="16">
    <location>
        <begin position="759"/>
        <end position="875"/>
    </location>
</feature>
<keyword evidence="8" id="KW-0418">Kinase</keyword>
<accession>A0ABU1BN18</accession>
<dbReference type="SUPFAM" id="SSF52172">
    <property type="entry name" value="CheY-like"/>
    <property type="match status" value="1"/>
</dbReference>
<evidence type="ECO:0000256" key="8">
    <source>
        <dbReference type="ARBA" id="ARBA00022777"/>
    </source>
</evidence>
<keyword evidence="6 14" id="KW-0812">Transmembrane</keyword>
<dbReference type="Proteomes" id="UP001225596">
    <property type="component" value="Unassembled WGS sequence"/>
</dbReference>
<evidence type="ECO:0000256" key="2">
    <source>
        <dbReference type="ARBA" id="ARBA00004370"/>
    </source>
</evidence>
<feature type="modified residue" description="4-aspartylphosphate" evidence="13">
    <location>
        <position position="809"/>
    </location>
</feature>
<evidence type="ECO:0000256" key="7">
    <source>
        <dbReference type="ARBA" id="ARBA00022741"/>
    </source>
</evidence>
<evidence type="ECO:0000256" key="6">
    <source>
        <dbReference type="ARBA" id="ARBA00022692"/>
    </source>
</evidence>
<keyword evidence="10 14" id="KW-1133">Transmembrane helix</keyword>
<dbReference type="EC" id="2.7.13.3" evidence="3"/>
<evidence type="ECO:0000259" key="16">
    <source>
        <dbReference type="PROSITE" id="PS50110"/>
    </source>
</evidence>
<name>A0ABU1BN18_9BURK</name>
<dbReference type="InterPro" id="IPR004358">
    <property type="entry name" value="Sig_transdc_His_kin-like_C"/>
</dbReference>
<dbReference type="SMART" id="SM00086">
    <property type="entry name" value="PAC"/>
    <property type="match status" value="1"/>
</dbReference>
<evidence type="ECO:0000259" key="15">
    <source>
        <dbReference type="PROSITE" id="PS50109"/>
    </source>
</evidence>
<dbReference type="PANTHER" id="PTHR43065:SF46">
    <property type="entry name" value="C4-DICARBOXYLATE TRANSPORT SENSOR PROTEIN DCTB"/>
    <property type="match status" value="1"/>
</dbReference>
<evidence type="ECO:0000256" key="5">
    <source>
        <dbReference type="ARBA" id="ARBA00022679"/>
    </source>
</evidence>
<dbReference type="SUPFAM" id="SSF55874">
    <property type="entry name" value="ATPase domain of HSP90 chaperone/DNA topoisomerase II/histidine kinase"/>
    <property type="match status" value="1"/>
</dbReference>
<keyword evidence="12 14" id="KW-0472">Membrane</keyword>
<dbReference type="InterPro" id="IPR003661">
    <property type="entry name" value="HisK_dim/P_dom"/>
</dbReference>
<dbReference type="InterPro" id="IPR000014">
    <property type="entry name" value="PAS"/>
</dbReference>
<protein>
    <recommendedName>
        <fullName evidence="3">histidine kinase</fullName>
        <ecNumber evidence="3">2.7.13.3</ecNumber>
    </recommendedName>
</protein>
<evidence type="ECO:0000256" key="10">
    <source>
        <dbReference type="ARBA" id="ARBA00022989"/>
    </source>
</evidence>
<dbReference type="SMART" id="SM00448">
    <property type="entry name" value="REC"/>
    <property type="match status" value="1"/>
</dbReference>
<dbReference type="Gene3D" id="1.10.287.130">
    <property type="match status" value="1"/>
</dbReference>
<dbReference type="PROSITE" id="PS50839">
    <property type="entry name" value="CHASE"/>
    <property type="match status" value="1"/>
</dbReference>
<dbReference type="RefSeq" id="WP_338436321.1">
    <property type="nucleotide sequence ID" value="NZ_JAUYVH010000003.1"/>
</dbReference>
<keyword evidence="21" id="KW-1185">Reference proteome</keyword>
<dbReference type="InterPro" id="IPR003594">
    <property type="entry name" value="HATPase_dom"/>
</dbReference>
<gene>
    <name evidence="20" type="ORF">Q8A64_08240</name>
</gene>
<dbReference type="Gene3D" id="3.40.50.2300">
    <property type="match status" value="1"/>
</dbReference>
<dbReference type="PROSITE" id="PS50109">
    <property type="entry name" value="HIS_KIN"/>
    <property type="match status" value="1"/>
</dbReference>
<dbReference type="InterPro" id="IPR006189">
    <property type="entry name" value="CHASE_dom"/>
</dbReference>
<evidence type="ECO:0000256" key="11">
    <source>
        <dbReference type="ARBA" id="ARBA00023012"/>
    </source>
</evidence>
<organism evidence="20 21">
    <name type="scientific">Keguizhuia sedimenti</name>
    <dbReference type="NCBI Taxonomy" id="3064264"/>
    <lineage>
        <taxon>Bacteria</taxon>
        <taxon>Pseudomonadati</taxon>
        <taxon>Pseudomonadota</taxon>
        <taxon>Betaproteobacteria</taxon>
        <taxon>Burkholderiales</taxon>
        <taxon>Oxalobacteraceae</taxon>
        <taxon>Keguizhuia</taxon>
    </lineage>
</organism>
<reference evidence="20 21" key="1">
    <citation type="submission" date="2023-08" db="EMBL/GenBank/DDBJ databases">
        <title>Oxalobacteraceae gen .nov., isolated from river sludge outside the plant.</title>
        <authorList>
            <person name="Zhao S.Y."/>
        </authorList>
    </citation>
    <scope>NUCLEOTIDE SEQUENCE [LARGE SCALE GENOMIC DNA]</scope>
    <source>
        <strain evidence="20 21">R-40</strain>
    </source>
</reference>
<dbReference type="CDD" id="cd00082">
    <property type="entry name" value="HisKA"/>
    <property type="match status" value="1"/>
</dbReference>
<dbReference type="InterPro" id="IPR001610">
    <property type="entry name" value="PAC"/>
</dbReference>
<dbReference type="InterPro" id="IPR013655">
    <property type="entry name" value="PAS_fold_3"/>
</dbReference>
<dbReference type="SUPFAM" id="SSF55785">
    <property type="entry name" value="PYP-like sensor domain (PAS domain)"/>
    <property type="match status" value="1"/>
</dbReference>
<dbReference type="InterPro" id="IPR000700">
    <property type="entry name" value="PAS-assoc_C"/>
</dbReference>
<sequence>MPDSFENSFQGSKQNRYFPLLLAAAIFFMSLAITYVLWNGAQSVAKRNLQTEFDFRVQEMTDVIVHRMAAYEQVLLGTRGFFTSSERVTRAEFSSYVSSLQLEELFPGIQGVALSELIPKAKLNRHIALMRKQGFPEYTVNPYGDREVYTAITVIEPFNEMNRRAFGFDMFSEPTRRDAMERARDTGNAALSGKVTLVQEGDEQAQPGFLMYVPVYKNGASVNSVELRRANIISWVYAPFRMHDFMEGLGGTRSPDVQLSIYDGESFSPEACIYGCGRLGFNSSLFKTIANVDIAGHAWTMDFVSTPEFQKRMQSERPQFIAVSGTGLSMLLALLVWLLATRRNRAYALAHEMTRQLKESEFRWKYALEGAGDGVWDWNRKQNTARVSKRWKQMLGYEDHDIEDELEVWGKLVHPEEVRHVEEKWNCFVEGKDQVLSTEFRMRCKDGSWKWIHSRGAAVNRDEKGRVMRAIGTHADITARKDAERLELERTRALNEARDSLRHAQKLEAVGKLTGGVAHDFNNVLQIISGNIQLLQFLLSGNKEVEKRLQNMLGAVDRGSKLSSQLLAFARRQPLQPAVVNLYAVIQNMDDLLHRALGASIQLQVKACEGLWNTFVDPSQLENVILNLVINARDAMPEGGTLLIKLENTELKNKFANLPQEVAAGDYVLLCICDTGTGMSPEVLEQVFEPFFTTKPAGEGTGLGLSMAYGFVKQSGGHIQIESEVGKGTLIRIYLPRSLQEAMPRPALKTEPAAGGRETILVVEDDLDVQTTVIGMLKILGYHVLAAENGDRALEIIKSNPGIDLLFSDVVMPGALSAPELAKQARQIQPHIAVLFTSGYTRNALVSGGRLEEGVQLLSKPYTHTQLAQRIRQVLSQQDRQNLGKKTAMS</sequence>
<evidence type="ECO:0000256" key="4">
    <source>
        <dbReference type="ARBA" id="ARBA00022553"/>
    </source>
</evidence>
<dbReference type="Pfam" id="PF08447">
    <property type="entry name" value="PAS_3"/>
    <property type="match status" value="1"/>
</dbReference>
<dbReference type="PROSITE" id="PS50113">
    <property type="entry name" value="PAC"/>
    <property type="match status" value="1"/>
</dbReference>
<keyword evidence="7" id="KW-0547">Nucleotide-binding</keyword>
<comment type="subcellular location">
    <subcellularLocation>
        <location evidence="2">Membrane</location>
    </subcellularLocation>
</comment>
<dbReference type="NCBIfam" id="TIGR00229">
    <property type="entry name" value="sensory_box"/>
    <property type="match status" value="1"/>
</dbReference>
<dbReference type="Pfam" id="PF03924">
    <property type="entry name" value="CHASE"/>
    <property type="match status" value="1"/>
</dbReference>
<feature type="transmembrane region" description="Helical" evidence="14">
    <location>
        <begin position="320"/>
        <end position="340"/>
    </location>
</feature>
<evidence type="ECO:0000256" key="14">
    <source>
        <dbReference type="SAM" id="Phobius"/>
    </source>
</evidence>
<dbReference type="InterPro" id="IPR005467">
    <property type="entry name" value="His_kinase_dom"/>
</dbReference>
<evidence type="ECO:0000256" key="3">
    <source>
        <dbReference type="ARBA" id="ARBA00012438"/>
    </source>
</evidence>
<evidence type="ECO:0000256" key="12">
    <source>
        <dbReference type="ARBA" id="ARBA00023136"/>
    </source>
</evidence>
<dbReference type="InterPro" id="IPR035965">
    <property type="entry name" value="PAS-like_dom_sf"/>
</dbReference>
<evidence type="ECO:0000256" key="13">
    <source>
        <dbReference type="PROSITE-ProRule" id="PRU00169"/>
    </source>
</evidence>
<evidence type="ECO:0000256" key="1">
    <source>
        <dbReference type="ARBA" id="ARBA00000085"/>
    </source>
</evidence>
<dbReference type="InterPro" id="IPR036890">
    <property type="entry name" value="HATPase_C_sf"/>
</dbReference>
<evidence type="ECO:0000256" key="9">
    <source>
        <dbReference type="ARBA" id="ARBA00022840"/>
    </source>
</evidence>
<dbReference type="Gene3D" id="3.30.565.10">
    <property type="entry name" value="Histidine kinase-like ATPase, C-terminal domain"/>
    <property type="match status" value="1"/>
</dbReference>
<comment type="catalytic activity">
    <reaction evidence="1">
        <text>ATP + protein L-histidine = ADP + protein N-phospho-L-histidine.</text>
        <dbReference type="EC" id="2.7.13.3"/>
    </reaction>
</comment>
<keyword evidence="11" id="KW-0902">Two-component regulatory system</keyword>
<evidence type="ECO:0000259" key="18">
    <source>
        <dbReference type="PROSITE" id="PS50113"/>
    </source>
</evidence>
<dbReference type="CDD" id="cd00130">
    <property type="entry name" value="PAS"/>
    <property type="match status" value="1"/>
</dbReference>
<dbReference type="InterPro" id="IPR036097">
    <property type="entry name" value="HisK_dim/P_sf"/>
</dbReference>
<feature type="transmembrane region" description="Helical" evidence="14">
    <location>
        <begin position="20"/>
        <end position="38"/>
    </location>
</feature>
<dbReference type="Pfam" id="PF00072">
    <property type="entry name" value="Response_reg"/>
    <property type="match status" value="1"/>
</dbReference>
<evidence type="ECO:0000313" key="21">
    <source>
        <dbReference type="Proteomes" id="UP001225596"/>
    </source>
</evidence>
<keyword evidence="5" id="KW-0808">Transferase</keyword>
<feature type="domain" description="CHASE" evidence="19">
    <location>
        <begin position="84"/>
        <end position="275"/>
    </location>
</feature>
<keyword evidence="9" id="KW-0067">ATP-binding</keyword>
<dbReference type="InterPro" id="IPR011006">
    <property type="entry name" value="CheY-like_superfamily"/>
</dbReference>
<dbReference type="InterPro" id="IPR001789">
    <property type="entry name" value="Sig_transdc_resp-reg_receiver"/>
</dbReference>
<dbReference type="PRINTS" id="PR00344">
    <property type="entry name" value="BCTRLSENSOR"/>
</dbReference>